<protein>
    <submittedName>
        <fullName evidence="1">Uncharacterized protein</fullName>
    </submittedName>
</protein>
<organism evidence="1">
    <name type="scientific">Strombidium rassoulzadegani</name>
    <dbReference type="NCBI Taxonomy" id="1082188"/>
    <lineage>
        <taxon>Eukaryota</taxon>
        <taxon>Sar</taxon>
        <taxon>Alveolata</taxon>
        <taxon>Ciliophora</taxon>
        <taxon>Intramacronucleata</taxon>
        <taxon>Spirotrichea</taxon>
        <taxon>Oligotrichia</taxon>
        <taxon>Strombidiidae</taxon>
        <taxon>Strombidium</taxon>
    </lineage>
</organism>
<dbReference type="InterPro" id="IPR009030">
    <property type="entry name" value="Growth_fac_rcpt_cys_sf"/>
</dbReference>
<dbReference type="EMBL" id="HBIA01010870">
    <property type="protein sequence ID" value="CAE0233757.1"/>
    <property type="molecule type" value="Transcribed_RNA"/>
</dbReference>
<name>A0A7S3CQ01_9SPIT</name>
<reference evidence="1" key="1">
    <citation type="submission" date="2021-01" db="EMBL/GenBank/DDBJ databases">
        <authorList>
            <person name="Corre E."/>
            <person name="Pelletier E."/>
            <person name="Niang G."/>
            <person name="Scheremetjew M."/>
            <person name="Finn R."/>
            <person name="Kale V."/>
            <person name="Holt S."/>
            <person name="Cochrane G."/>
            <person name="Meng A."/>
            <person name="Brown T."/>
            <person name="Cohen L."/>
        </authorList>
    </citation>
    <scope>NUCLEOTIDE SEQUENCE</scope>
    <source>
        <strain evidence="1">Ras09</strain>
    </source>
</reference>
<sequence>MFPDCLKCTQQNETATQFQIFDQFLEATDDFVKCSTCPYSKYVLEPSLPANISGCSNCEDKFTGCQDCATDGSLCKKCSGEYYGIGKGESFTCALCSQAKQKCERCNDPTACTQCQRGYDIVFGNCWYNIFSGAPI</sequence>
<accession>A0A7S3CQ01</accession>
<evidence type="ECO:0000313" key="1">
    <source>
        <dbReference type="EMBL" id="CAE0233757.1"/>
    </source>
</evidence>
<proteinExistence type="predicted"/>
<gene>
    <name evidence="1" type="ORF">SRAS04492_LOCUS5559</name>
</gene>
<dbReference type="SUPFAM" id="SSF57184">
    <property type="entry name" value="Growth factor receptor domain"/>
    <property type="match status" value="1"/>
</dbReference>
<dbReference type="AlphaFoldDB" id="A0A7S3CQ01"/>